<dbReference type="RefSeq" id="WP_191789057.1">
    <property type="nucleotide sequence ID" value="NZ_JACSQE010000001.1"/>
</dbReference>
<evidence type="ECO:0000256" key="4">
    <source>
        <dbReference type="ARBA" id="ARBA00023002"/>
    </source>
</evidence>
<dbReference type="Gene3D" id="3.40.50.720">
    <property type="entry name" value="NAD(P)-binding Rossmann-like Domain"/>
    <property type="match status" value="1"/>
</dbReference>
<dbReference type="Pfam" id="PF00107">
    <property type="entry name" value="ADH_zinc_N"/>
    <property type="match status" value="1"/>
</dbReference>
<reference evidence="7 8" key="1">
    <citation type="submission" date="2020-08" db="EMBL/GenBank/DDBJ databases">
        <title>A Genomic Blueprint of the Chicken Gut Microbiome.</title>
        <authorList>
            <person name="Gilroy R."/>
            <person name="Ravi A."/>
            <person name="Getino M."/>
            <person name="Pursley I."/>
            <person name="Horton D.L."/>
            <person name="Alikhan N.-F."/>
            <person name="Baker D."/>
            <person name="Gharbi K."/>
            <person name="Hall N."/>
            <person name="Watson M."/>
            <person name="Adriaenssens E.M."/>
            <person name="Foster-Nyarko E."/>
            <person name="Jarju S."/>
            <person name="Secka A."/>
            <person name="Antonio M."/>
            <person name="Oren A."/>
            <person name="Chaudhuri R."/>
            <person name="La Ragione R.M."/>
            <person name="Hildebrand F."/>
            <person name="Pallen M.J."/>
        </authorList>
    </citation>
    <scope>NUCLEOTIDE SEQUENCE [LARGE SCALE GENOMIC DNA]</scope>
    <source>
        <strain evidence="7 8">Sa2CUA8</strain>
    </source>
</reference>
<evidence type="ECO:0000256" key="5">
    <source>
        <dbReference type="RuleBase" id="RU361277"/>
    </source>
</evidence>
<comment type="cofactor">
    <cofactor evidence="1 5">
        <name>Zn(2+)</name>
        <dbReference type="ChEBI" id="CHEBI:29105"/>
    </cofactor>
</comment>
<dbReference type="InterPro" id="IPR011032">
    <property type="entry name" value="GroES-like_sf"/>
</dbReference>
<gene>
    <name evidence="7" type="ORF">H9640_02100</name>
</gene>
<keyword evidence="2 5" id="KW-0479">Metal-binding</keyword>
<protein>
    <submittedName>
        <fullName evidence="7">Alcohol dehydrogenase catalytic domain-containing protein</fullName>
    </submittedName>
</protein>
<dbReference type="PROSITE" id="PS00059">
    <property type="entry name" value="ADH_ZINC"/>
    <property type="match status" value="1"/>
</dbReference>
<dbReference type="Pfam" id="PF08240">
    <property type="entry name" value="ADH_N"/>
    <property type="match status" value="1"/>
</dbReference>
<evidence type="ECO:0000256" key="3">
    <source>
        <dbReference type="ARBA" id="ARBA00022833"/>
    </source>
</evidence>
<dbReference type="InterPro" id="IPR013149">
    <property type="entry name" value="ADH-like_C"/>
</dbReference>
<evidence type="ECO:0000259" key="6">
    <source>
        <dbReference type="SMART" id="SM00829"/>
    </source>
</evidence>
<comment type="caution">
    <text evidence="7">The sequence shown here is derived from an EMBL/GenBank/DDBJ whole genome shotgun (WGS) entry which is preliminary data.</text>
</comment>
<organism evidence="7 8">
    <name type="scientific">Oerskovia gallyi</name>
    <dbReference type="NCBI Taxonomy" id="2762226"/>
    <lineage>
        <taxon>Bacteria</taxon>
        <taxon>Bacillati</taxon>
        <taxon>Actinomycetota</taxon>
        <taxon>Actinomycetes</taxon>
        <taxon>Micrococcales</taxon>
        <taxon>Cellulomonadaceae</taxon>
        <taxon>Oerskovia</taxon>
    </lineage>
</organism>
<dbReference type="PANTHER" id="PTHR42813:SF2">
    <property type="entry name" value="DEHYDROGENASE, ZINC-CONTAINING, PUTATIVE (AFU_ORTHOLOGUE AFUA_2G02810)-RELATED"/>
    <property type="match status" value="1"/>
</dbReference>
<dbReference type="Proteomes" id="UP000633601">
    <property type="component" value="Unassembled WGS sequence"/>
</dbReference>
<dbReference type="EMBL" id="JACSQE010000001">
    <property type="protein sequence ID" value="MBD7997346.1"/>
    <property type="molecule type" value="Genomic_DNA"/>
</dbReference>
<evidence type="ECO:0000256" key="1">
    <source>
        <dbReference type="ARBA" id="ARBA00001947"/>
    </source>
</evidence>
<dbReference type="SMART" id="SM00829">
    <property type="entry name" value="PKS_ER"/>
    <property type="match status" value="1"/>
</dbReference>
<sequence>MRALTWQGREKVTVEDVPDPTIQEATDAVIRVTSTAICGSDLHLYSVLGMYLDAGDVLGHETMGVVEEVGANATRLKVGDRVVVPFGIACGTCWMCTHGLQSQCETTQVRSQDKGAALFGYTRLYGQVPGGQAEYLRVPQAHYGPVVVPEDGPDERYLYLSDVLPTAWQAVEYASVPAGGTVVVVGLGPIGQMAARVARHRGAGRVIGLDLVRERLAMAERHGVETLDVSAVDDVAGAVRDLTQGRGADGVIDAVGMEAHGSPGASLFQKAAGVLPDTVAGAINEKVGVDRLAALLTAISLVRRGGTVSVAGVYGGAKDPLPMMDLFDKQVTLRMGQANVRRWVDDLLPLVADPADPLGVLDLRTHRLSLEDAPRGYDLFQKKEDGCIKVVLDPAIRTAPAAENGSSR</sequence>
<keyword evidence="8" id="KW-1185">Reference proteome</keyword>
<proteinExistence type="inferred from homology"/>
<dbReference type="SUPFAM" id="SSF51735">
    <property type="entry name" value="NAD(P)-binding Rossmann-fold domains"/>
    <property type="match status" value="1"/>
</dbReference>
<feature type="domain" description="Enoyl reductase (ER)" evidence="6">
    <location>
        <begin position="8"/>
        <end position="392"/>
    </location>
</feature>
<keyword evidence="4" id="KW-0560">Oxidoreductase</keyword>
<evidence type="ECO:0000313" key="8">
    <source>
        <dbReference type="Proteomes" id="UP000633601"/>
    </source>
</evidence>
<name>A0ABR8UXS4_9CELL</name>
<keyword evidence="3 5" id="KW-0862">Zinc</keyword>
<accession>A0ABR8UXS4</accession>
<comment type="similarity">
    <text evidence="5">Belongs to the zinc-containing alcohol dehydrogenase family.</text>
</comment>
<evidence type="ECO:0000313" key="7">
    <source>
        <dbReference type="EMBL" id="MBD7997346.1"/>
    </source>
</evidence>
<dbReference type="Gene3D" id="3.90.180.10">
    <property type="entry name" value="Medium-chain alcohol dehydrogenases, catalytic domain"/>
    <property type="match status" value="1"/>
</dbReference>
<dbReference type="PANTHER" id="PTHR42813">
    <property type="entry name" value="ZINC-TYPE ALCOHOL DEHYDROGENASE-LIKE"/>
    <property type="match status" value="1"/>
</dbReference>
<dbReference type="InterPro" id="IPR036291">
    <property type="entry name" value="NAD(P)-bd_dom_sf"/>
</dbReference>
<dbReference type="SUPFAM" id="SSF50129">
    <property type="entry name" value="GroES-like"/>
    <property type="match status" value="1"/>
</dbReference>
<dbReference type="InterPro" id="IPR013154">
    <property type="entry name" value="ADH-like_N"/>
</dbReference>
<dbReference type="InterPro" id="IPR020843">
    <property type="entry name" value="ER"/>
</dbReference>
<dbReference type="InterPro" id="IPR002328">
    <property type="entry name" value="ADH_Zn_CS"/>
</dbReference>
<evidence type="ECO:0000256" key="2">
    <source>
        <dbReference type="ARBA" id="ARBA00022723"/>
    </source>
</evidence>